<feature type="region of interest" description="Disordered" evidence="8">
    <location>
        <begin position="1105"/>
        <end position="1130"/>
    </location>
</feature>
<organism evidence="9 10">
    <name type="scientific">Toxoplasma gondii RUB</name>
    <dbReference type="NCBI Taxonomy" id="935652"/>
    <lineage>
        <taxon>Eukaryota</taxon>
        <taxon>Sar</taxon>
        <taxon>Alveolata</taxon>
        <taxon>Apicomplexa</taxon>
        <taxon>Conoidasida</taxon>
        <taxon>Coccidia</taxon>
        <taxon>Eucoccidiorida</taxon>
        <taxon>Eimeriorina</taxon>
        <taxon>Sarcocystidae</taxon>
        <taxon>Toxoplasma</taxon>
    </lineage>
</organism>
<keyword evidence="6" id="KW-0539">Nucleus</keyword>
<keyword evidence="4" id="KW-0227">DNA damage</keyword>
<evidence type="ECO:0000256" key="8">
    <source>
        <dbReference type="SAM" id="MobiDB-lite"/>
    </source>
</evidence>
<feature type="region of interest" description="Disordered" evidence="8">
    <location>
        <begin position="307"/>
        <end position="332"/>
    </location>
</feature>
<dbReference type="OrthoDB" id="332632at2759"/>
<feature type="region of interest" description="Disordered" evidence="8">
    <location>
        <begin position="156"/>
        <end position="262"/>
    </location>
</feature>
<keyword evidence="7" id="KW-0131">Cell cycle</keyword>
<evidence type="ECO:0000256" key="7">
    <source>
        <dbReference type="ARBA" id="ARBA00023306"/>
    </source>
</evidence>
<comment type="caution">
    <text evidence="9">The sequence shown here is derived from an EMBL/GenBank/DDBJ whole genome shotgun (WGS) entry which is preliminary data.</text>
</comment>
<evidence type="ECO:0000256" key="1">
    <source>
        <dbReference type="ARBA" id="ARBA00004123"/>
    </source>
</evidence>
<dbReference type="GO" id="GO:0005524">
    <property type="term" value="F:ATP binding"/>
    <property type="evidence" value="ECO:0007669"/>
    <property type="project" value="UniProtKB-KW"/>
</dbReference>
<evidence type="ECO:0000256" key="5">
    <source>
        <dbReference type="ARBA" id="ARBA00022840"/>
    </source>
</evidence>
<evidence type="ECO:0000313" key="9">
    <source>
        <dbReference type="EMBL" id="KFG61892.1"/>
    </source>
</evidence>
<feature type="compositionally biased region" description="Basic and acidic residues" evidence="8">
    <location>
        <begin position="174"/>
        <end position="191"/>
    </location>
</feature>
<feature type="compositionally biased region" description="Polar residues" evidence="8">
    <location>
        <begin position="808"/>
        <end position="821"/>
    </location>
</feature>
<dbReference type="GO" id="GO:0003682">
    <property type="term" value="F:chromatin binding"/>
    <property type="evidence" value="ECO:0007669"/>
    <property type="project" value="TreeGrafter"/>
</dbReference>
<evidence type="ECO:0000256" key="6">
    <source>
        <dbReference type="ARBA" id="ARBA00023242"/>
    </source>
</evidence>
<comment type="similarity">
    <text evidence="2">Belongs to the rad17/RAD24 family.</text>
</comment>
<protein>
    <submittedName>
        <fullName evidence="9">Rad17 cell cycle checkpoint protein</fullName>
    </submittedName>
</protein>
<dbReference type="PANTHER" id="PTHR12172:SF0">
    <property type="entry name" value="CELL CYCLE CHECKPOINT PROTEIN RAD17"/>
    <property type="match status" value="1"/>
</dbReference>
<feature type="compositionally biased region" description="Basic and acidic residues" evidence="8">
    <location>
        <begin position="215"/>
        <end position="224"/>
    </location>
</feature>
<feature type="region of interest" description="Disordered" evidence="8">
    <location>
        <begin position="1"/>
        <end position="32"/>
    </location>
</feature>
<dbReference type="GO" id="GO:0006281">
    <property type="term" value="P:DNA repair"/>
    <property type="evidence" value="ECO:0007669"/>
    <property type="project" value="InterPro"/>
</dbReference>
<sequence length="1867" mass="198192">MLSIGTLDPVKEHGALRADMSSPLPSRSSWVPDRQAEEGLWMGALSGCVGSDLSTAKTPQRRDRRPRETPAEATSERRSCGQPGAAPSLQSEAEKKDETVFLDLTVLSSSEGESPTSRRGRRMHGQSQCLKKRSFGECEGVEIDGSQTNSLLRSLSFLRKTERKPEVVPRASPRRGETGEHESGEEDKQTKDVFAANVPRVARRPGCQQATESGGLRRMEGERSQKRRKRRNLGGETEETDSARSDAEVAKRPSPGVRGTQCWVDKYGPQAVEDLLQPPQKIQQMTDFLKPFSCLSPFASALYPPAAASLPRSDKNGISSPRDRDGDAAPPLGPERLASPLICVLQGPSGCGKYSLVSAVAASLGLDVVEWEEEIPDVSAQGAGGGGTEEVSNSSFGLSLLRFLSQAQSKTPLATLTLPAALGRLHACARLSRDVRTPSDDGVRGAEKALDACRAPQTAAKASGAAWNGLRIASSVSDDAETRGCDGRPSTSSSSPCNSSDRKAPHLTQCGSEASPKLPRHVIVLRHLPMTLFQRSPAFVRKAAAYLENLLAMHAAGQRAARGTDDGRAASSRFQPLVICVGSSREESQSLQKILPSSALGHNTGVLHIKLNPVPTAKLRHFLLRVLMDEGILPHAASRSSLPASKVSALLATLPPSLDLLSILHLSNGDVRHALTSLQFAAADASTAPSLPSSTSFSSSVEDMRGGENAKVSLSGLGGAADRENSRSLSAKSRRERNRRDRRRGGALESSGRRTGPAETTETGATPVAGREAGEQSSLEGGKDGRWGLFHALGKVLYNKRLIRAEQTRQTPSETATSNTPDGRIRDSLATPYSSCSSFVSSSSCLSSSSFVSSSSLSLSHSFSPSPSLSSSSVFPSFSSSSSPSRSSPARSAPLRSGCTESLRSNLSASRKDICDPPAVRSTDVASTSLTAVRPLCVCRVFPCCDVGEKKLDTERRAAEINAARPEKEEVLRSRPAVYTAGPSTGAAELADLELADLDDIFDAMDFLSDFDGDTGHPLASPVSSLCSASLSLSASSPCAPLLSSPASPCSFSRPPPRASLECLSVSPSAVPSSSSAFGGASTAVPASTSLSSSFPVSCSSSSSSSSLSSSSSSSPSSSSPSSSSPSSSSSLSSSLPLSSSVASSLPSQAPLAVGWSAQDAFRVSRWACGWHALDEEPPERVPEGGRCACRLVLRREEATVTREEAAWIVGGDSLHAYALFDGLCSSFLWPLRPRTLLPFSRPSTADSSLPTPPSSSVSSVPSKALPSSSRCSSSLSSPTLSSSSESSSAAVVAHAPWHLLFRKPTRPALYFSPEKLLEETPCDLDHFALLLQENFLFFFSDVVDVAAAAAHLADADALFGRTGLYLGQGMARDGDPGTPHLSLLRSWFFALVASRGILDSNTHPCSPGSWPESGRAAVSRLPPSFFSFKKSRALVLRRQLSTRIHVWSTYCAGVQRGLGDLVNQVHGAEPTAGEPADRRCDSLDVVAEKSERTVSGRCQDCERNALSLPPSSHSLRCGPQTERRCTGDTRHASGVHTPDICRPPSEPGAGRSQITVDGLTALSEGSERCQGASQQTRSSADKGSRGPAGLRGNGEGDKTVAYMKTMWRGMHGVFGLSASRFFTEVLPFVTNRERTLQRREKTTPWPAARRSGERAAAPMCVDPHAASGGCHRVSRHPEESESRGQQAAAGAGKERETASLFSRGCLDYLCGLEAPILEWLRFRESWEKWGRPGGSQRLSGSAREPSQRRTLAVEAEDDEEEPDAADALLESWGGFLPLPASLQAARDMRRSVGTPGQLAGKPATAPTLSGFSHRSLYASRERTDVLLSAEQRPPSVSTWQCASDERKIGSAVQIISETEDDDIEDA</sequence>
<feature type="region of interest" description="Disordered" evidence="8">
    <location>
        <begin position="684"/>
        <end position="784"/>
    </location>
</feature>
<gene>
    <name evidence="9" type="ORF">TGRUB_203260</name>
</gene>
<feature type="region of interest" description="Disordered" evidence="8">
    <location>
        <begin position="807"/>
        <end position="828"/>
    </location>
</feature>
<dbReference type="GO" id="GO:0003689">
    <property type="term" value="F:DNA clamp loader activity"/>
    <property type="evidence" value="ECO:0007669"/>
    <property type="project" value="TreeGrafter"/>
</dbReference>
<comment type="subcellular location">
    <subcellularLocation>
        <location evidence="1">Nucleus</location>
    </subcellularLocation>
</comment>
<dbReference type="Proteomes" id="UP000028834">
    <property type="component" value="Unassembled WGS sequence"/>
</dbReference>
<feature type="region of interest" description="Disordered" evidence="8">
    <location>
        <begin position="1243"/>
        <end position="1284"/>
    </location>
</feature>
<feature type="compositionally biased region" description="Basic and acidic residues" evidence="8">
    <location>
        <begin position="65"/>
        <end position="79"/>
    </location>
</feature>
<dbReference type="VEuPathDB" id="ToxoDB:TGRUB_203260"/>
<feature type="compositionally biased region" description="Basic and acidic residues" evidence="8">
    <location>
        <begin position="1522"/>
        <end position="1532"/>
    </location>
</feature>
<feature type="compositionally biased region" description="Low complexity" evidence="8">
    <location>
        <begin position="753"/>
        <end position="767"/>
    </location>
</feature>
<dbReference type="GO" id="GO:0005634">
    <property type="term" value="C:nucleus"/>
    <property type="evidence" value="ECO:0007669"/>
    <property type="project" value="UniProtKB-SubCell"/>
</dbReference>
<feature type="compositionally biased region" description="Polar residues" evidence="8">
    <location>
        <begin position="106"/>
        <end position="117"/>
    </location>
</feature>
<proteinExistence type="inferred from homology"/>
<evidence type="ECO:0000313" key="10">
    <source>
        <dbReference type="Proteomes" id="UP000028834"/>
    </source>
</evidence>
<evidence type="ECO:0000256" key="2">
    <source>
        <dbReference type="ARBA" id="ARBA00006168"/>
    </source>
</evidence>
<dbReference type="GO" id="GO:0033314">
    <property type="term" value="P:mitotic DNA replication checkpoint signaling"/>
    <property type="evidence" value="ECO:0007669"/>
    <property type="project" value="TreeGrafter"/>
</dbReference>
<feature type="region of interest" description="Disordered" evidence="8">
    <location>
        <begin position="1636"/>
        <end position="1694"/>
    </location>
</feature>
<feature type="region of interest" description="Disordered" evidence="8">
    <location>
        <begin position="1565"/>
        <end position="1597"/>
    </location>
</feature>
<name>A0A086LZ24_TOXGO</name>
<dbReference type="PANTHER" id="PTHR12172">
    <property type="entry name" value="CELL CYCLE CHECKPOINT PROTEIN RAD17"/>
    <property type="match status" value="1"/>
</dbReference>
<keyword evidence="3" id="KW-0547">Nucleotide-binding</keyword>
<feature type="region of interest" description="Disordered" evidence="8">
    <location>
        <begin position="1513"/>
        <end position="1553"/>
    </location>
</feature>
<feature type="compositionally biased region" description="Low complexity" evidence="8">
    <location>
        <begin position="684"/>
        <end position="700"/>
    </location>
</feature>
<dbReference type="InterPro" id="IPR027417">
    <property type="entry name" value="P-loop_NTPase"/>
</dbReference>
<feature type="region of interest" description="Disordered" evidence="8">
    <location>
        <begin position="47"/>
        <end position="129"/>
    </location>
</feature>
<accession>A0A086LZ24</accession>
<evidence type="ECO:0000256" key="3">
    <source>
        <dbReference type="ARBA" id="ARBA00022741"/>
    </source>
</evidence>
<feature type="compositionally biased region" description="Basic residues" evidence="8">
    <location>
        <begin position="732"/>
        <end position="745"/>
    </location>
</feature>
<dbReference type="Gene3D" id="3.40.50.300">
    <property type="entry name" value="P-loop containing nucleotide triphosphate hydrolases"/>
    <property type="match status" value="1"/>
</dbReference>
<feature type="compositionally biased region" description="Low complexity" evidence="8">
    <location>
        <begin position="490"/>
        <end position="499"/>
    </location>
</feature>
<feature type="region of interest" description="Disordered" evidence="8">
    <location>
        <begin position="478"/>
        <end position="513"/>
    </location>
</feature>
<evidence type="ECO:0000256" key="4">
    <source>
        <dbReference type="ARBA" id="ARBA00022763"/>
    </source>
</evidence>
<keyword evidence="5" id="KW-0067">ATP-binding</keyword>
<dbReference type="EMBL" id="AFYV02001473">
    <property type="protein sequence ID" value="KFG61892.1"/>
    <property type="molecule type" value="Genomic_DNA"/>
</dbReference>
<feature type="region of interest" description="Disordered" evidence="8">
    <location>
        <begin position="1731"/>
        <end position="1762"/>
    </location>
</feature>
<feature type="compositionally biased region" description="Basic and acidic residues" evidence="8">
    <location>
        <begin position="241"/>
        <end position="251"/>
    </location>
</feature>
<dbReference type="GO" id="GO:0000077">
    <property type="term" value="P:DNA damage checkpoint signaling"/>
    <property type="evidence" value="ECO:0007669"/>
    <property type="project" value="TreeGrafter"/>
</dbReference>
<reference evidence="9 10" key="1">
    <citation type="submission" date="2014-05" db="EMBL/GenBank/DDBJ databases">
        <authorList>
            <person name="Sibley D."/>
            <person name="Venepally P."/>
            <person name="Karamycheva S."/>
            <person name="Hadjithomas M."/>
            <person name="Khan A."/>
            <person name="Brunk B."/>
            <person name="Roos D."/>
            <person name="Caler E."/>
            <person name="Lorenzi H."/>
        </authorList>
    </citation>
    <scope>NUCLEOTIDE SEQUENCE [LARGE SCALE GENOMIC DNA]</scope>
    <source>
        <strain evidence="9 10">RUB</strain>
    </source>
</reference>
<dbReference type="InterPro" id="IPR004582">
    <property type="entry name" value="Checkpoint_prot_Rad17_Rad24"/>
</dbReference>